<reference evidence="3 4" key="1">
    <citation type="journal article" date="2022" name="bioRxiv">
        <title>Genomics of Preaxostyla Flagellates Illuminates Evolutionary Transitions and the Path Towards Mitochondrial Loss.</title>
        <authorList>
            <person name="Novak L.V.F."/>
            <person name="Treitli S.C."/>
            <person name="Pyrih J."/>
            <person name="Halakuc P."/>
            <person name="Pipaliya S.V."/>
            <person name="Vacek V."/>
            <person name="Brzon O."/>
            <person name="Soukal P."/>
            <person name="Eme L."/>
            <person name="Dacks J.B."/>
            <person name="Karnkowska A."/>
            <person name="Elias M."/>
            <person name="Hampl V."/>
        </authorList>
    </citation>
    <scope>NUCLEOTIDE SEQUENCE [LARGE SCALE GENOMIC DNA]</scope>
    <source>
        <strain evidence="3">NAU3</strain>
        <tissue evidence="3">Gut</tissue>
    </source>
</reference>
<organism evidence="3 4">
    <name type="scientific">Blattamonas nauphoetae</name>
    <dbReference type="NCBI Taxonomy" id="2049346"/>
    <lineage>
        <taxon>Eukaryota</taxon>
        <taxon>Metamonada</taxon>
        <taxon>Preaxostyla</taxon>
        <taxon>Oxymonadida</taxon>
        <taxon>Blattamonas</taxon>
    </lineage>
</organism>
<name>A0ABQ9X7J4_9EUKA</name>
<dbReference type="SMART" id="SM00174">
    <property type="entry name" value="RHO"/>
    <property type="match status" value="1"/>
</dbReference>
<dbReference type="EMBL" id="JARBJD010000229">
    <property type="protein sequence ID" value="KAK2946390.1"/>
    <property type="molecule type" value="Genomic_DNA"/>
</dbReference>
<evidence type="ECO:0000313" key="4">
    <source>
        <dbReference type="Proteomes" id="UP001281761"/>
    </source>
</evidence>
<dbReference type="PROSITE" id="PS51421">
    <property type="entry name" value="RAS"/>
    <property type="match status" value="1"/>
</dbReference>
<dbReference type="Pfam" id="PF00071">
    <property type="entry name" value="Ras"/>
    <property type="match status" value="1"/>
</dbReference>
<dbReference type="PROSITE" id="PS51419">
    <property type="entry name" value="RAB"/>
    <property type="match status" value="1"/>
</dbReference>
<gene>
    <name evidence="3" type="ORF">BLNAU_18641</name>
</gene>
<sequence>MEYKIIIFGGGGVGKSSLCIRLTMNKFVSVYDPTIEDVYRTQLTVDNTACYLDITDTAGQEDITGMRDKYITDGEAFVLVYAVDSRPSFDEIKILHNQIKTQKEKNVPIIICANKDDLEPSAHHVKSQEGKDLAKDLNCLFIETSAKTGKNVTDSFSQLVREIRSTSTVKRKRGPCSLF</sequence>
<protein>
    <submittedName>
        <fullName evidence="3">Small GTPase superfamily</fullName>
    </submittedName>
</protein>
<dbReference type="PRINTS" id="PR00449">
    <property type="entry name" value="RASTRNSFRMNG"/>
</dbReference>
<dbReference type="PANTHER" id="PTHR24070">
    <property type="entry name" value="RAS, DI-RAS, AND RHEB FAMILY MEMBERS OF SMALL GTPASE SUPERFAMILY"/>
    <property type="match status" value="1"/>
</dbReference>
<keyword evidence="1" id="KW-0547">Nucleotide-binding</keyword>
<dbReference type="SMART" id="SM00175">
    <property type="entry name" value="RAB"/>
    <property type="match status" value="1"/>
</dbReference>
<keyword evidence="2" id="KW-0342">GTP-binding</keyword>
<dbReference type="Proteomes" id="UP001281761">
    <property type="component" value="Unassembled WGS sequence"/>
</dbReference>
<comment type="caution">
    <text evidence="3">The sequence shown here is derived from an EMBL/GenBank/DDBJ whole genome shotgun (WGS) entry which is preliminary data.</text>
</comment>
<dbReference type="InterPro" id="IPR005225">
    <property type="entry name" value="Small_GTP-bd"/>
</dbReference>
<dbReference type="NCBIfam" id="TIGR00231">
    <property type="entry name" value="small_GTP"/>
    <property type="match status" value="1"/>
</dbReference>
<evidence type="ECO:0000256" key="2">
    <source>
        <dbReference type="ARBA" id="ARBA00023134"/>
    </source>
</evidence>
<dbReference type="SUPFAM" id="SSF52540">
    <property type="entry name" value="P-loop containing nucleoside triphosphate hydrolases"/>
    <property type="match status" value="1"/>
</dbReference>
<dbReference type="SMART" id="SM00173">
    <property type="entry name" value="RAS"/>
    <property type="match status" value="1"/>
</dbReference>
<dbReference type="Gene3D" id="3.40.50.300">
    <property type="entry name" value="P-loop containing nucleotide triphosphate hydrolases"/>
    <property type="match status" value="1"/>
</dbReference>
<evidence type="ECO:0000256" key="1">
    <source>
        <dbReference type="ARBA" id="ARBA00022741"/>
    </source>
</evidence>
<keyword evidence="4" id="KW-1185">Reference proteome</keyword>
<dbReference type="PROSITE" id="PS51420">
    <property type="entry name" value="RHO"/>
    <property type="match status" value="1"/>
</dbReference>
<accession>A0ABQ9X7J4</accession>
<dbReference type="CDD" id="cd00876">
    <property type="entry name" value="Ras"/>
    <property type="match status" value="1"/>
</dbReference>
<dbReference type="InterPro" id="IPR020849">
    <property type="entry name" value="Small_GTPase_Ras-type"/>
</dbReference>
<proteinExistence type="predicted"/>
<evidence type="ECO:0000313" key="3">
    <source>
        <dbReference type="EMBL" id="KAK2946390.1"/>
    </source>
</evidence>
<dbReference type="InterPro" id="IPR001806">
    <property type="entry name" value="Small_GTPase"/>
</dbReference>
<dbReference type="InterPro" id="IPR027417">
    <property type="entry name" value="P-loop_NTPase"/>
</dbReference>